<accession>A0A7L4ZQU6</accession>
<dbReference type="KEGG" id="kan:IMCC3317_42800"/>
<dbReference type="PANTHER" id="PTHR42709">
    <property type="entry name" value="ALKALINE PHOSPHATASE LIKE PROTEIN"/>
    <property type="match status" value="1"/>
</dbReference>
<feature type="domain" description="VTT" evidence="2">
    <location>
        <begin position="63"/>
        <end position="180"/>
    </location>
</feature>
<feature type="transmembrane region" description="Helical" evidence="1">
    <location>
        <begin position="46"/>
        <end position="76"/>
    </location>
</feature>
<dbReference type="Proteomes" id="UP000464657">
    <property type="component" value="Chromosome"/>
</dbReference>
<evidence type="ECO:0000313" key="4">
    <source>
        <dbReference type="Proteomes" id="UP000464657"/>
    </source>
</evidence>
<dbReference type="InterPro" id="IPR032816">
    <property type="entry name" value="VTT_dom"/>
</dbReference>
<proteinExistence type="predicted"/>
<dbReference type="EMBL" id="CP019288">
    <property type="protein sequence ID" value="QHI38880.1"/>
    <property type="molecule type" value="Genomic_DNA"/>
</dbReference>
<protein>
    <recommendedName>
        <fullName evidence="2">VTT domain-containing protein</fullName>
    </recommendedName>
</protein>
<evidence type="ECO:0000313" key="3">
    <source>
        <dbReference type="EMBL" id="QHI38880.1"/>
    </source>
</evidence>
<feature type="transmembrane region" description="Helical" evidence="1">
    <location>
        <begin position="83"/>
        <end position="102"/>
    </location>
</feature>
<evidence type="ECO:0000256" key="1">
    <source>
        <dbReference type="SAM" id="Phobius"/>
    </source>
</evidence>
<keyword evidence="1" id="KW-0472">Membrane</keyword>
<dbReference type="OrthoDB" id="7059021at2"/>
<feature type="transmembrane region" description="Helical" evidence="1">
    <location>
        <begin position="7"/>
        <end position="26"/>
    </location>
</feature>
<evidence type="ECO:0000259" key="2">
    <source>
        <dbReference type="Pfam" id="PF09335"/>
    </source>
</evidence>
<feature type="transmembrane region" description="Helical" evidence="1">
    <location>
        <begin position="132"/>
        <end position="153"/>
    </location>
</feature>
<dbReference type="AlphaFoldDB" id="A0A7L4ZQU6"/>
<sequence length="185" mass="21090">MKESYSTFFRYFWIVIIVGFIAYNFIFPETFSKENIAINIQAFGNYGLAIFFFCHLIRGFVMLPSTALIFAGVFLFPDDLFSVLLLSVIGIVISSMIVYYFSDKLGFAKIFDKNTKTTNLVKEKLSGKYGPLFIMFWAFFPFVPTDLICYTAGAMKINPIIFAVSLFIGELILCSVYVYGSAYFI</sequence>
<dbReference type="RefSeq" id="WP_160131404.1">
    <property type="nucleotide sequence ID" value="NZ_CP019288.1"/>
</dbReference>
<dbReference type="Pfam" id="PF09335">
    <property type="entry name" value="VTT_dom"/>
    <property type="match status" value="1"/>
</dbReference>
<reference evidence="3 4" key="1">
    <citation type="journal article" date="2013" name="Int. J. Syst. Evol. Microbiol.">
        <title>Kordia antarctica sp. nov., isolated from Antarctic seawater.</title>
        <authorList>
            <person name="Baek K."/>
            <person name="Choi A."/>
            <person name="Kang I."/>
            <person name="Lee K."/>
            <person name="Cho J.C."/>
        </authorList>
    </citation>
    <scope>NUCLEOTIDE SEQUENCE [LARGE SCALE GENOMIC DNA]</scope>
    <source>
        <strain evidence="3 4">IMCC3317</strain>
    </source>
</reference>
<keyword evidence="4" id="KW-1185">Reference proteome</keyword>
<name>A0A7L4ZQU6_9FLAO</name>
<feature type="transmembrane region" description="Helical" evidence="1">
    <location>
        <begin position="160"/>
        <end position="180"/>
    </location>
</feature>
<gene>
    <name evidence="3" type="ORF">IMCC3317_42800</name>
</gene>
<dbReference type="InterPro" id="IPR051311">
    <property type="entry name" value="DedA_domain"/>
</dbReference>
<organism evidence="3 4">
    <name type="scientific">Kordia antarctica</name>
    <dbReference type="NCBI Taxonomy" id="1218801"/>
    <lineage>
        <taxon>Bacteria</taxon>
        <taxon>Pseudomonadati</taxon>
        <taxon>Bacteroidota</taxon>
        <taxon>Flavobacteriia</taxon>
        <taxon>Flavobacteriales</taxon>
        <taxon>Flavobacteriaceae</taxon>
        <taxon>Kordia</taxon>
    </lineage>
</organism>
<keyword evidence="1" id="KW-1133">Transmembrane helix</keyword>
<keyword evidence="1" id="KW-0812">Transmembrane</keyword>